<reference evidence="3" key="1">
    <citation type="journal article" date="2023" name="Mol. Phylogenet. Evol.">
        <title>Genome-scale phylogeny and comparative genomics of the fungal order Sordariales.</title>
        <authorList>
            <person name="Hensen N."/>
            <person name="Bonometti L."/>
            <person name="Westerberg I."/>
            <person name="Brannstrom I.O."/>
            <person name="Guillou S."/>
            <person name="Cros-Aarteil S."/>
            <person name="Calhoun S."/>
            <person name="Haridas S."/>
            <person name="Kuo A."/>
            <person name="Mondo S."/>
            <person name="Pangilinan J."/>
            <person name="Riley R."/>
            <person name="LaButti K."/>
            <person name="Andreopoulos B."/>
            <person name="Lipzen A."/>
            <person name="Chen C."/>
            <person name="Yan M."/>
            <person name="Daum C."/>
            <person name="Ng V."/>
            <person name="Clum A."/>
            <person name="Steindorff A."/>
            <person name="Ohm R.A."/>
            <person name="Martin F."/>
            <person name="Silar P."/>
            <person name="Natvig D.O."/>
            <person name="Lalanne C."/>
            <person name="Gautier V."/>
            <person name="Ament-Velasquez S.L."/>
            <person name="Kruys A."/>
            <person name="Hutchinson M.I."/>
            <person name="Powell A.J."/>
            <person name="Barry K."/>
            <person name="Miller A.N."/>
            <person name="Grigoriev I.V."/>
            <person name="Debuchy R."/>
            <person name="Gladieux P."/>
            <person name="Hiltunen Thoren M."/>
            <person name="Johannesson H."/>
        </authorList>
    </citation>
    <scope>NUCLEOTIDE SEQUENCE</scope>
    <source>
        <strain evidence="3">PSN293</strain>
    </source>
</reference>
<comment type="caution">
    <text evidence="3">The sequence shown here is derived from an EMBL/GenBank/DDBJ whole genome shotgun (WGS) entry which is preliminary data.</text>
</comment>
<evidence type="ECO:0000313" key="4">
    <source>
        <dbReference type="Proteomes" id="UP001301769"/>
    </source>
</evidence>
<dbReference type="Pfam" id="PF06985">
    <property type="entry name" value="HET"/>
    <property type="match status" value="1"/>
</dbReference>
<accession>A0AAN6XZE6</accession>
<reference evidence="3" key="2">
    <citation type="submission" date="2023-05" db="EMBL/GenBank/DDBJ databases">
        <authorList>
            <consortium name="Lawrence Berkeley National Laboratory"/>
            <person name="Steindorff A."/>
            <person name="Hensen N."/>
            <person name="Bonometti L."/>
            <person name="Westerberg I."/>
            <person name="Brannstrom I.O."/>
            <person name="Guillou S."/>
            <person name="Cros-Aarteil S."/>
            <person name="Calhoun S."/>
            <person name="Haridas S."/>
            <person name="Kuo A."/>
            <person name="Mondo S."/>
            <person name="Pangilinan J."/>
            <person name="Riley R."/>
            <person name="Labutti K."/>
            <person name="Andreopoulos B."/>
            <person name="Lipzen A."/>
            <person name="Chen C."/>
            <person name="Yanf M."/>
            <person name="Daum C."/>
            <person name="Ng V."/>
            <person name="Clum A."/>
            <person name="Ohm R."/>
            <person name="Martin F."/>
            <person name="Silar P."/>
            <person name="Natvig D."/>
            <person name="Lalanne C."/>
            <person name="Gautier V."/>
            <person name="Ament-Velasquez S.L."/>
            <person name="Kruys A."/>
            <person name="Hutchinson M.I."/>
            <person name="Powell A.J."/>
            <person name="Barry K."/>
            <person name="Miller A.N."/>
            <person name="Grigoriev I.V."/>
            <person name="Debuchy R."/>
            <person name="Gladieux P."/>
            <person name="Thoren M.H."/>
            <person name="Johannesson H."/>
        </authorList>
    </citation>
    <scope>NUCLEOTIDE SEQUENCE</scope>
    <source>
        <strain evidence="3">PSN293</strain>
    </source>
</reference>
<organism evidence="3 4">
    <name type="scientific">Rhypophila decipiens</name>
    <dbReference type="NCBI Taxonomy" id="261697"/>
    <lineage>
        <taxon>Eukaryota</taxon>
        <taxon>Fungi</taxon>
        <taxon>Dikarya</taxon>
        <taxon>Ascomycota</taxon>
        <taxon>Pezizomycotina</taxon>
        <taxon>Sordariomycetes</taxon>
        <taxon>Sordariomycetidae</taxon>
        <taxon>Sordariales</taxon>
        <taxon>Naviculisporaceae</taxon>
        <taxon>Rhypophila</taxon>
    </lineage>
</organism>
<dbReference type="PANTHER" id="PTHR33112">
    <property type="entry name" value="DOMAIN PROTEIN, PUTATIVE-RELATED"/>
    <property type="match status" value="1"/>
</dbReference>
<dbReference type="PANTHER" id="PTHR33112:SF10">
    <property type="entry name" value="TOL"/>
    <property type="match status" value="1"/>
</dbReference>
<dbReference type="InterPro" id="IPR010730">
    <property type="entry name" value="HET"/>
</dbReference>
<feature type="region of interest" description="Disordered" evidence="1">
    <location>
        <begin position="310"/>
        <end position="329"/>
    </location>
</feature>
<keyword evidence="4" id="KW-1185">Reference proteome</keyword>
<evidence type="ECO:0000313" key="3">
    <source>
        <dbReference type="EMBL" id="KAK4206472.1"/>
    </source>
</evidence>
<name>A0AAN6XZE6_9PEZI</name>
<protein>
    <submittedName>
        <fullName evidence="3">Heterokaryon incompatibility protein-domain-containing protein</fullName>
    </submittedName>
</protein>
<sequence>MSFCQRCKLLTIDELVENDVLFQPDLATLRGSAEKGCDFCTLCWKALRTGQKDQLDKLLRGESAWAEGEAWTPTIWLRGMHFWGGGSAGTKIEVSCGKVKTAATDAGDEREPYENPNPHVGNWLEVYELPGKPSKYQLRGRRTTVDRDPELYVPMIKQWLANCSKSHKTCHQATSERQMPTRVIDVGFGSDCIRLITTEGIQEPEPYIALSYCWGADTSGLFTLNKQTYVAMTDGHGLPDSKLAKTHREVISLVRALGHRYLWIDALCIIQGDAADWEKESKTMARVYGNAAQTVIAGRSASTKDGFITNDLGKDKARPPPCQLPIDSSSPPTTLTIDLRRVATMGPVSGRGWCFQERIISPRAVVFGDEQIFYTCAAGYCFENGETRQNTLRPKFLQQPSALATKKTPSGKGPVLTPTEEVLKEWYTILTNFTTCALSNPHDVFAALMAVAQEASKALPPGTRYLAGIWECDVVRGLLWRPCYHFQVGPMSHTATTRPKTTRLTRETGGSVVRAPSWSWAAVEGPVAHSVFTPLLVSRYRDEEGWWMVKPTHGTEKPYRWSNDDRTVGVNELYMPAYDLHLTGRVAEVKVLEEPVASYFAGRKWSKLSAAKAKKNGVLLASPDHLDDGELQTSWEHVVGIGFFDVKDERIGVQSVWCLPIARDMGLILERKSDGKLARLGWFVVEKESWFLARPEQDLCLC</sequence>
<gene>
    <name evidence="3" type="ORF">QBC37DRAFT_125986</name>
</gene>
<evidence type="ECO:0000259" key="2">
    <source>
        <dbReference type="Pfam" id="PF06985"/>
    </source>
</evidence>
<evidence type="ECO:0000256" key="1">
    <source>
        <dbReference type="SAM" id="MobiDB-lite"/>
    </source>
</evidence>
<proteinExistence type="predicted"/>
<dbReference type="EMBL" id="MU858405">
    <property type="protein sequence ID" value="KAK4206472.1"/>
    <property type="molecule type" value="Genomic_DNA"/>
</dbReference>
<dbReference type="AlphaFoldDB" id="A0AAN6XZE6"/>
<feature type="domain" description="Heterokaryon incompatibility" evidence="2">
    <location>
        <begin position="207"/>
        <end position="357"/>
    </location>
</feature>
<dbReference type="Proteomes" id="UP001301769">
    <property type="component" value="Unassembled WGS sequence"/>
</dbReference>